<dbReference type="Gene3D" id="1.10.10.10">
    <property type="entry name" value="Winged helix-like DNA-binding domain superfamily/Winged helix DNA-binding domain"/>
    <property type="match status" value="1"/>
</dbReference>
<name>A0AAU8CTT3_9HYPH</name>
<feature type="domain" description="HTH crp-type" evidence="1">
    <location>
        <begin position="63"/>
        <end position="129"/>
    </location>
</feature>
<proteinExistence type="predicted"/>
<dbReference type="InterPro" id="IPR012318">
    <property type="entry name" value="HTH_CRP"/>
</dbReference>
<dbReference type="SUPFAM" id="SSF46785">
    <property type="entry name" value="Winged helix' DNA-binding domain"/>
    <property type="match status" value="1"/>
</dbReference>
<organism evidence="2">
    <name type="scientific">Mesorhizobium sp. WSM2240</name>
    <dbReference type="NCBI Taxonomy" id="3228851"/>
    <lineage>
        <taxon>Bacteria</taxon>
        <taxon>Pseudomonadati</taxon>
        <taxon>Pseudomonadota</taxon>
        <taxon>Alphaproteobacteria</taxon>
        <taxon>Hyphomicrobiales</taxon>
        <taxon>Phyllobacteriaceae</taxon>
        <taxon>Mesorhizobium</taxon>
    </lineage>
</organism>
<gene>
    <name evidence="2" type="ORF">ABVK50_05680</name>
</gene>
<evidence type="ECO:0000259" key="1">
    <source>
        <dbReference type="PROSITE" id="PS51063"/>
    </source>
</evidence>
<reference evidence="2" key="1">
    <citation type="submission" date="2024-06" db="EMBL/GenBank/DDBJ databases">
        <title>Mesorhizobium karijinii sp. nov., a symbiont of the iconic Swainsona formosa from arid Australia.</title>
        <authorList>
            <person name="Hill Y.J."/>
            <person name="Watkin E.L.J."/>
            <person name="O'Hara G.W."/>
            <person name="Terpolilli J."/>
            <person name="Tye M.L."/>
            <person name="Kohlmeier M.G."/>
        </authorList>
    </citation>
    <scope>NUCLEOTIDE SEQUENCE</scope>
    <source>
        <strain evidence="2">WSM2240</strain>
    </source>
</reference>
<dbReference type="EMBL" id="CP159253">
    <property type="protein sequence ID" value="XCG49991.1"/>
    <property type="molecule type" value="Genomic_DNA"/>
</dbReference>
<dbReference type="InterPro" id="IPR036388">
    <property type="entry name" value="WH-like_DNA-bd_sf"/>
</dbReference>
<dbReference type="AlphaFoldDB" id="A0AAU8CTT3"/>
<dbReference type="GO" id="GO:0006355">
    <property type="term" value="P:regulation of DNA-templated transcription"/>
    <property type="evidence" value="ECO:0007669"/>
    <property type="project" value="InterPro"/>
</dbReference>
<accession>A0AAU8CTT3</accession>
<protein>
    <submittedName>
        <fullName evidence="2">Crp/Fnr family transcriptional regulator</fullName>
    </submittedName>
</protein>
<dbReference type="GO" id="GO:0003677">
    <property type="term" value="F:DNA binding"/>
    <property type="evidence" value="ECO:0007669"/>
    <property type="project" value="InterPro"/>
</dbReference>
<dbReference type="PROSITE" id="PS51063">
    <property type="entry name" value="HTH_CRP_2"/>
    <property type="match status" value="1"/>
</dbReference>
<dbReference type="InterPro" id="IPR036390">
    <property type="entry name" value="WH_DNA-bd_sf"/>
</dbReference>
<dbReference type="RefSeq" id="WP_353642480.1">
    <property type="nucleotide sequence ID" value="NZ_CP159253.1"/>
</dbReference>
<dbReference type="Pfam" id="PF13545">
    <property type="entry name" value="HTH_Crp_2"/>
    <property type="match status" value="1"/>
</dbReference>
<evidence type="ECO:0000313" key="2">
    <source>
        <dbReference type="EMBL" id="XCG49991.1"/>
    </source>
</evidence>
<sequence length="171" mass="18764">MTTQLILPLRQLQMKRFETAADVIGNAVRVFSPEHQPDRLFLLRYAQSLSIQTEFTALANARSNVEQRLARWLLMCADRVHGDHLNLTHEYLSIMLGIRRPGVTVAIQLLEGNGLIRANRGVVIVRDRGGLVAASAGSYGVPEAEYERLIGKIAGPAQGNLLAVASKANSH</sequence>